<name>A0AA37TF09_9HYPH</name>
<feature type="domain" description="Major facilitator superfamily (MFS) profile" evidence="6">
    <location>
        <begin position="1"/>
        <end position="385"/>
    </location>
</feature>
<feature type="transmembrane region" description="Helical" evidence="5">
    <location>
        <begin position="162"/>
        <end position="185"/>
    </location>
</feature>
<dbReference type="InterPro" id="IPR011701">
    <property type="entry name" value="MFS"/>
</dbReference>
<organism evidence="7 8">
    <name type="scientific">Methylobacterium tardum</name>
    <dbReference type="NCBI Taxonomy" id="374432"/>
    <lineage>
        <taxon>Bacteria</taxon>
        <taxon>Pseudomonadati</taxon>
        <taxon>Pseudomonadota</taxon>
        <taxon>Alphaproteobacteria</taxon>
        <taxon>Hyphomicrobiales</taxon>
        <taxon>Methylobacteriaceae</taxon>
        <taxon>Methylobacterium</taxon>
    </lineage>
</organism>
<dbReference type="InterPro" id="IPR050327">
    <property type="entry name" value="Proton-linked_MCT"/>
</dbReference>
<keyword evidence="2 5" id="KW-1133">Transmembrane helix</keyword>
<gene>
    <name evidence="7" type="ORF">GCM10007890_27150</name>
</gene>
<dbReference type="EMBL" id="BSPL01000016">
    <property type="protein sequence ID" value="GLS70702.1"/>
    <property type="molecule type" value="Genomic_DNA"/>
</dbReference>
<evidence type="ECO:0000256" key="2">
    <source>
        <dbReference type="ARBA" id="ARBA00022989"/>
    </source>
</evidence>
<evidence type="ECO:0000313" key="7">
    <source>
        <dbReference type="EMBL" id="GLS70702.1"/>
    </source>
</evidence>
<keyword evidence="8" id="KW-1185">Reference proteome</keyword>
<protein>
    <submittedName>
        <fullName evidence="7">MFS transporter</fullName>
    </submittedName>
</protein>
<evidence type="ECO:0000256" key="5">
    <source>
        <dbReference type="SAM" id="Phobius"/>
    </source>
</evidence>
<evidence type="ECO:0000256" key="1">
    <source>
        <dbReference type="ARBA" id="ARBA00022692"/>
    </source>
</evidence>
<dbReference type="AlphaFoldDB" id="A0AA37TF09"/>
<keyword evidence="1 5" id="KW-0812">Transmembrane</keyword>
<feature type="region of interest" description="Disordered" evidence="4">
    <location>
        <begin position="381"/>
        <end position="453"/>
    </location>
</feature>
<reference evidence="8" key="1">
    <citation type="journal article" date="2019" name="Int. J. Syst. Evol. Microbiol.">
        <title>The Global Catalogue of Microorganisms (GCM) 10K type strain sequencing project: providing services to taxonomists for standard genome sequencing and annotation.</title>
        <authorList>
            <consortium name="The Broad Institute Genomics Platform"/>
            <consortium name="The Broad Institute Genome Sequencing Center for Infectious Disease"/>
            <person name="Wu L."/>
            <person name="Ma J."/>
        </authorList>
    </citation>
    <scope>NUCLEOTIDE SEQUENCE [LARGE SCALE GENOMIC DNA]</scope>
    <source>
        <strain evidence="8">NBRC 103632</strain>
    </source>
</reference>
<feature type="transmembrane region" description="Helical" evidence="5">
    <location>
        <begin position="127"/>
        <end position="150"/>
    </location>
</feature>
<feature type="compositionally biased region" description="Basic and acidic residues" evidence="4">
    <location>
        <begin position="392"/>
        <end position="411"/>
    </location>
</feature>
<dbReference type="InterPro" id="IPR020846">
    <property type="entry name" value="MFS_dom"/>
</dbReference>
<feature type="transmembrane region" description="Helical" evidence="5">
    <location>
        <begin position="34"/>
        <end position="56"/>
    </location>
</feature>
<dbReference type="Gene3D" id="1.20.1250.20">
    <property type="entry name" value="MFS general substrate transporter like domains"/>
    <property type="match status" value="1"/>
</dbReference>
<feature type="transmembrane region" description="Helical" evidence="5">
    <location>
        <begin position="68"/>
        <end position="89"/>
    </location>
</feature>
<dbReference type="Pfam" id="PF07690">
    <property type="entry name" value="MFS_1"/>
    <property type="match status" value="1"/>
</dbReference>
<evidence type="ECO:0000259" key="6">
    <source>
        <dbReference type="PROSITE" id="PS50850"/>
    </source>
</evidence>
<evidence type="ECO:0000256" key="3">
    <source>
        <dbReference type="ARBA" id="ARBA00023136"/>
    </source>
</evidence>
<feature type="compositionally biased region" description="Basic and acidic residues" evidence="4">
    <location>
        <begin position="436"/>
        <end position="446"/>
    </location>
</feature>
<dbReference type="GO" id="GO:0022857">
    <property type="term" value="F:transmembrane transporter activity"/>
    <property type="evidence" value="ECO:0007669"/>
    <property type="project" value="InterPro"/>
</dbReference>
<dbReference type="PROSITE" id="PS50850">
    <property type="entry name" value="MFS"/>
    <property type="match status" value="1"/>
</dbReference>
<dbReference type="PANTHER" id="PTHR11360">
    <property type="entry name" value="MONOCARBOXYLATE TRANSPORTER"/>
    <property type="match status" value="1"/>
</dbReference>
<feature type="transmembrane region" description="Helical" evidence="5">
    <location>
        <begin position="356"/>
        <end position="376"/>
    </location>
</feature>
<proteinExistence type="predicted"/>
<sequence>MISALGVVQILAWGSSYYLPAVLAEPIARDTGWPLAWIVGGLSVGLLVAAAVSPRVGAAIQRRGGRPVLALAALLLASGLTILGLAPALPVFLTGWLVIGFGMGCGLYDPAYATLGRLYGAEARPAITALTLLGGFASTVCWPLSAFLVAHVGWRGACLTYAALHLTVTLPLVLLAIPAAPGQALGAGGVTRPVPPLVPWQRRAVLLMAGVLVLGGAIMALVSVHLITLLQARGVGLAAAVGYGGLIGPAQVGARLIEISGRGRHHPLWTLTAAFALVAIGLVLLAAHLPVIGLALVLYGAGNGVYSIARGTVPLALFGPEHYAALIGRLARPGLVAQALSPPLGAYLLTRIGPDALWGVLALLATANLGLIGGLWRQKTRSDRVAPGGAKDQNEPEPHPEREPHAHRDAAADPPRGISAERLPDRPRRPRHPPRPARDPDRRDPDAPPEPGG</sequence>
<dbReference type="SUPFAM" id="SSF103473">
    <property type="entry name" value="MFS general substrate transporter"/>
    <property type="match status" value="1"/>
</dbReference>
<dbReference type="PANTHER" id="PTHR11360:SF308">
    <property type="entry name" value="BLL3089 PROTEIN"/>
    <property type="match status" value="1"/>
</dbReference>
<accession>A0AA37TF09</accession>
<keyword evidence="3 5" id="KW-0472">Membrane</keyword>
<feature type="transmembrane region" description="Helical" evidence="5">
    <location>
        <begin position="234"/>
        <end position="256"/>
    </location>
</feature>
<dbReference type="Proteomes" id="UP001157440">
    <property type="component" value="Unassembled WGS sequence"/>
</dbReference>
<evidence type="ECO:0000256" key="4">
    <source>
        <dbReference type="SAM" id="MobiDB-lite"/>
    </source>
</evidence>
<comment type="caution">
    <text evidence="7">The sequence shown here is derived from an EMBL/GenBank/DDBJ whole genome shotgun (WGS) entry which is preliminary data.</text>
</comment>
<dbReference type="InterPro" id="IPR036259">
    <property type="entry name" value="MFS_trans_sf"/>
</dbReference>
<feature type="transmembrane region" description="Helical" evidence="5">
    <location>
        <begin position="268"/>
        <end position="301"/>
    </location>
</feature>
<feature type="transmembrane region" description="Helical" evidence="5">
    <location>
        <begin position="205"/>
        <end position="228"/>
    </location>
</feature>
<evidence type="ECO:0000313" key="8">
    <source>
        <dbReference type="Proteomes" id="UP001157440"/>
    </source>
</evidence>